<dbReference type="EMBL" id="JAQIBD010000002">
    <property type="protein sequence ID" value="MDM5271583.1"/>
    <property type="molecule type" value="Genomic_DNA"/>
</dbReference>
<protein>
    <recommendedName>
        <fullName evidence="3">Porin domain-containing protein</fullName>
    </recommendedName>
</protein>
<dbReference type="RefSeq" id="WP_289413173.1">
    <property type="nucleotide sequence ID" value="NZ_JAQIBD010000002.1"/>
</dbReference>
<name>A0ABT7QXM3_9BACT</name>
<keyword evidence="2" id="KW-1185">Reference proteome</keyword>
<accession>A0ABT7QXM3</accession>
<reference evidence="1" key="1">
    <citation type="submission" date="2023-01" db="EMBL/GenBank/DDBJ databases">
        <title>Sulfurovum sp. zt1-1 genome assembly.</title>
        <authorList>
            <person name="Wang J."/>
        </authorList>
    </citation>
    <scope>NUCLEOTIDE SEQUENCE</scope>
    <source>
        <strain evidence="1">Zt1-1</strain>
    </source>
</reference>
<gene>
    <name evidence="1" type="ORF">PGH07_05300</name>
</gene>
<organism evidence="1 2">
    <name type="scientific">Sulfurovum zhangzhouensis</name>
    <dbReference type="NCBI Taxonomy" id="3019067"/>
    <lineage>
        <taxon>Bacteria</taxon>
        <taxon>Pseudomonadati</taxon>
        <taxon>Campylobacterota</taxon>
        <taxon>Epsilonproteobacteria</taxon>
        <taxon>Campylobacterales</taxon>
        <taxon>Sulfurovaceae</taxon>
        <taxon>Sulfurovum</taxon>
    </lineage>
</organism>
<evidence type="ECO:0008006" key="3">
    <source>
        <dbReference type="Google" id="ProtNLM"/>
    </source>
</evidence>
<comment type="caution">
    <text evidence="1">The sequence shown here is derived from an EMBL/GenBank/DDBJ whole genome shotgun (WGS) entry which is preliminary data.</text>
</comment>
<dbReference type="Proteomes" id="UP001169069">
    <property type="component" value="Unassembled WGS sequence"/>
</dbReference>
<evidence type="ECO:0000313" key="2">
    <source>
        <dbReference type="Proteomes" id="UP001169069"/>
    </source>
</evidence>
<dbReference type="SUPFAM" id="SSF56935">
    <property type="entry name" value="Porins"/>
    <property type="match status" value="1"/>
</dbReference>
<evidence type="ECO:0000313" key="1">
    <source>
        <dbReference type="EMBL" id="MDM5271583.1"/>
    </source>
</evidence>
<sequence>MKHPILTYSLFFISSLFASDAKYQLGQGLQLGDLPLYLGGYTSLEYSRPSEGNRVLKLEELALMLYGEQDRFSYMIEMEAEDVYTEVFGNEAMEEQHQRFHIERLYFNYDFDENYAIKAGKYNSPIGFWNKNPINVLRDTTSSPIIVERLFPEYTTGLEFTYQTQNENMLTINTMFQHSEDLDKTINDDIYNNFEIDQHFGLGVSFQNDDITYQFNTGYFQMLTGTSYNYLLGSFNTNLSNEKIQGELGTQWKDGKNTLSYIGYLQWIHTLTEQHETILRVESYKDNEQSSKDTFLVFGYTYRPYFPVALKAEYQWHSFNEKNQMLLSLSILF</sequence>
<proteinExistence type="predicted"/>